<sequence>MDNQTRSRRTRALVLEAALAVIQRDGPGRLTLDAVARESGLSKGGLMHQFRTKEAVVRALLDHQIAYFEAFGRDLLLEAGADMPEPRLAAEIATARETAGMRRPVALAILGASASDPALLSAVRDKAAQKLETLRAEAADPDLATIRWLAARGLALSVLLGICPMAPEERERLFARLLDPGRWQAPPAP</sequence>
<evidence type="ECO:0000256" key="1">
    <source>
        <dbReference type="ARBA" id="ARBA00023125"/>
    </source>
</evidence>
<dbReference type="InterPro" id="IPR050109">
    <property type="entry name" value="HTH-type_TetR-like_transc_reg"/>
</dbReference>
<proteinExistence type="predicted"/>
<evidence type="ECO:0000313" key="4">
    <source>
        <dbReference type="EMBL" id="SDD61568.1"/>
    </source>
</evidence>
<evidence type="ECO:0000259" key="3">
    <source>
        <dbReference type="PROSITE" id="PS50977"/>
    </source>
</evidence>
<dbReference type="Gene3D" id="1.10.357.10">
    <property type="entry name" value="Tetracycline Repressor, domain 2"/>
    <property type="match status" value="1"/>
</dbReference>
<dbReference type="AlphaFoldDB" id="A0A1G6W6Y2"/>
<feature type="DNA-binding region" description="H-T-H motif" evidence="2">
    <location>
        <begin position="31"/>
        <end position="50"/>
    </location>
</feature>
<dbReference type="SUPFAM" id="SSF46689">
    <property type="entry name" value="Homeodomain-like"/>
    <property type="match status" value="1"/>
</dbReference>
<dbReference type="InterPro" id="IPR009057">
    <property type="entry name" value="Homeodomain-like_sf"/>
</dbReference>
<dbReference type="PROSITE" id="PS50977">
    <property type="entry name" value="HTH_TETR_2"/>
    <property type="match status" value="1"/>
</dbReference>
<evidence type="ECO:0000313" key="5">
    <source>
        <dbReference type="Proteomes" id="UP000198925"/>
    </source>
</evidence>
<keyword evidence="5" id="KW-1185">Reference proteome</keyword>
<dbReference type="Pfam" id="PF00440">
    <property type="entry name" value="TetR_N"/>
    <property type="match status" value="1"/>
</dbReference>
<protein>
    <submittedName>
        <fullName evidence="4">Transcriptional regulator, TetR family</fullName>
    </submittedName>
</protein>
<dbReference type="EMBL" id="FMZX01000010">
    <property type="protein sequence ID" value="SDD61568.1"/>
    <property type="molecule type" value="Genomic_DNA"/>
</dbReference>
<dbReference type="PANTHER" id="PTHR30055">
    <property type="entry name" value="HTH-TYPE TRANSCRIPTIONAL REGULATOR RUTR"/>
    <property type="match status" value="1"/>
</dbReference>
<gene>
    <name evidence="4" type="ORF">SAMN04487779_101092</name>
</gene>
<dbReference type="Proteomes" id="UP000198925">
    <property type="component" value="Unassembled WGS sequence"/>
</dbReference>
<organism evidence="4 5">
    <name type="scientific">Belnapia rosea</name>
    <dbReference type="NCBI Taxonomy" id="938405"/>
    <lineage>
        <taxon>Bacteria</taxon>
        <taxon>Pseudomonadati</taxon>
        <taxon>Pseudomonadota</taxon>
        <taxon>Alphaproteobacteria</taxon>
        <taxon>Acetobacterales</taxon>
        <taxon>Roseomonadaceae</taxon>
        <taxon>Belnapia</taxon>
    </lineage>
</organism>
<name>A0A1G6W6Y2_9PROT</name>
<dbReference type="GO" id="GO:0000976">
    <property type="term" value="F:transcription cis-regulatory region binding"/>
    <property type="evidence" value="ECO:0007669"/>
    <property type="project" value="TreeGrafter"/>
</dbReference>
<dbReference type="Pfam" id="PF17937">
    <property type="entry name" value="TetR_C_28"/>
    <property type="match status" value="1"/>
</dbReference>
<dbReference type="PANTHER" id="PTHR30055:SF148">
    <property type="entry name" value="TETR-FAMILY TRANSCRIPTIONAL REGULATOR"/>
    <property type="match status" value="1"/>
</dbReference>
<dbReference type="InterPro" id="IPR001647">
    <property type="entry name" value="HTH_TetR"/>
</dbReference>
<reference evidence="4 5" key="1">
    <citation type="submission" date="2016-10" db="EMBL/GenBank/DDBJ databases">
        <authorList>
            <person name="de Groot N.N."/>
        </authorList>
    </citation>
    <scope>NUCLEOTIDE SEQUENCE [LARGE SCALE GENOMIC DNA]</scope>
    <source>
        <strain evidence="4 5">CPCC 100156</strain>
    </source>
</reference>
<keyword evidence="1 2" id="KW-0238">DNA-binding</keyword>
<evidence type="ECO:0000256" key="2">
    <source>
        <dbReference type="PROSITE-ProRule" id="PRU00335"/>
    </source>
</evidence>
<dbReference type="InterPro" id="IPR041479">
    <property type="entry name" value="TetR_CgmR_C"/>
</dbReference>
<dbReference type="GO" id="GO:0003700">
    <property type="term" value="F:DNA-binding transcription factor activity"/>
    <property type="evidence" value="ECO:0007669"/>
    <property type="project" value="TreeGrafter"/>
</dbReference>
<dbReference type="RefSeq" id="WP_090663990.1">
    <property type="nucleotide sequence ID" value="NZ_FMZX01000010.1"/>
</dbReference>
<feature type="domain" description="HTH tetR-type" evidence="3">
    <location>
        <begin position="8"/>
        <end position="68"/>
    </location>
</feature>
<accession>A0A1G6W6Y2</accession>